<sequence>MKDLRKEIKERKLKLKLEKEKRKAVCGVLLFSPIWRLPRLRIGECSPLVEGIVEIKYTRWTKKAARVRNPENKPNMERIVKENTIMVQGRDTPVPAPTGCEQAGSQASSSGDRNAAEVGHSAPAASNATSDSGAKKEDREEEAEKAFTLLSERIVSLVDFVLPRSNIHKEIKMLARAAKPPPCSARTFPRTLGSMSCHRRHYHRRRKRERRKAPRKASQKCLTGPP</sequence>
<proteinExistence type="predicted"/>
<feature type="compositionally biased region" description="Basic residues" evidence="1">
    <location>
        <begin position="197"/>
        <end position="218"/>
    </location>
</feature>
<feature type="region of interest" description="Disordered" evidence="1">
    <location>
        <begin position="86"/>
        <end position="140"/>
    </location>
</feature>
<dbReference type="AlphaFoldDB" id="A0A232F8Z9"/>
<accession>A0A232F8Z9</accession>
<feature type="region of interest" description="Disordered" evidence="1">
    <location>
        <begin position="197"/>
        <end position="226"/>
    </location>
</feature>
<reference evidence="2 3" key="1">
    <citation type="journal article" date="2017" name="Curr. Biol.">
        <title>The Evolution of Venom by Co-option of Single-Copy Genes.</title>
        <authorList>
            <person name="Martinson E.O."/>
            <person name="Mrinalini"/>
            <person name="Kelkar Y.D."/>
            <person name="Chang C.H."/>
            <person name="Werren J.H."/>
        </authorList>
    </citation>
    <scope>NUCLEOTIDE SEQUENCE [LARGE SCALE GENOMIC DNA]</scope>
    <source>
        <strain evidence="2 3">Alberta</strain>
        <tissue evidence="2">Whole body</tissue>
    </source>
</reference>
<name>A0A232F8Z9_9HYME</name>
<evidence type="ECO:0000256" key="1">
    <source>
        <dbReference type="SAM" id="MobiDB-lite"/>
    </source>
</evidence>
<protein>
    <submittedName>
        <fullName evidence="2">Uncharacterized protein</fullName>
    </submittedName>
</protein>
<feature type="compositionally biased region" description="Polar residues" evidence="1">
    <location>
        <begin position="103"/>
        <end position="112"/>
    </location>
</feature>
<organism evidence="2 3">
    <name type="scientific">Trichomalopsis sarcophagae</name>
    <dbReference type="NCBI Taxonomy" id="543379"/>
    <lineage>
        <taxon>Eukaryota</taxon>
        <taxon>Metazoa</taxon>
        <taxon>Ecdysozoa</taxon>
        <taxon>Arthropoda</taxon>
        <taxon>Hexapoda</taxon>
        <taxon>Insecta</taxon>
        <taxon>Pterygota</taxon>
        <taxon>Neoptera</taxon>
        <taxon>Endopterygota</taxon>
        <taxon>Hymenoptera</taxon>
        <taxon>Apocrita</taxon>
        <taxon>Proctotrupomorpha</taxon>
        <taxon>Chalcidoidea</taxon>
        <taxon>Pteromalidae</taxon>
        <taxon>Pteromalinae</taxon>
        <taxon>Trichomalopsis</taxon>
    </lineage>
</organism>
<dbReference type="OrthoDB" id="6270916at2759"/>
<evidence type="ECO:0000313" key="3">
    <source>
        <dbReference type="Proteomes" id="UP000215335"/>
    </source>
</evidence>
<gene>
    <name evidence="2" type="ORF">TSAR_014454</name>
</gene>
<evidence type="ECO:0000313" key="2">
    <source>
        <dbReference type="EMBL" id="OXU27125.1"/>
    </source>
</evidence>
<dbReference type="EMBL" id="NNAY01000661">
    <property type="protein sequence ID" value="OXU27125.1"/>
    <property type="molecule type" value="Genomic_DNA"/>
</dbReference>
<comment type="caution">
    <text evidence="2">The sequence shown here is derived from an EMBL/GenBank/DDBJ whole genome shotgun (WGS) entry which is preliminary data.</text>
</comment>
<dbReference type="Proteomes" id="UP000215335">
    <property type="component" value="Unassembled WGS sequence"/>
</dbReference>
<keyword evidence="3" id="KW-1185">Reference proteome</keyword>